<sequence>MLLKYILLVYGFCEFLFGVFIWFSKKESLPKMMVESFSVLSNDVNYENIKDKKAFSRWIGELIMLGGALYTFLASSSIFFGVSLIAVIAFIVLIESVFFRMVIKGYKNFI</sequence>
<evidence type="ECO:0000256" key="1">
    <source>
        <dbReference type="SAM" id="Phobius"/>
    </source>
</evidence>
<keyword evidence="5" id="KW-1185">Reference proteome</keyword>
<feature type="transmembrane region" description="Helical" evidence="1">
    <location>
        <begin position="6"/>
        <end position="23"/>
    </location>
</feature>
<dbReference type="KEGG" id="csep:CP523_01320"/>
<dbReference type="GeneID" id="303559316"/>
<keyword evidence="1" id="KW-1133">Transmembrane helix</keyword>
<reference evidence="3" key="2">
    <citation type="submission" date="2022-06" db="EMBL/GenBank/DDBJ databases">
        <authorList>
            <person name="Holder M.E."/>
            <person name="Ajami N.J."/>
            <person name="Petrosino J.F."/>
        </authorList>
    </citation>
    <scope>NUCLEOTIDE SEQUENCE</scope>
    <source>
        <strain evidence="3">RMA 8861</strain>
    </source>
</reference>
<accession>A0A9N7PJR2</accession>
<proteinExistence type="predicted"/>
<feature type="transmembrane region" description="Helical" evidence="1">
    <location>
        <begin position="55"/>
        <end position="73"/>
    </location>
</feature>
<name>A0A9N7PJR2_CLOSE</name>
<dbReference type="EMBL" id="CP099799">
    <property type="protein sequence ID" value="USR99765.1"/>
    <property type="molecule type" value="Genomic_DNA"/>
</dbReference>
<organism evidence="2 4">
    <name type="scientific">Clostridium septicum</name>
    <dbReference type="NCBI Taxonomy" id="1504"/>
    <lineage>
        <taxon>Bacteria</taxon>
        <taxon>Bacillati</taxon>
        <taxon>Bacillota</taxon>
        <taxon>Clostridia</taxon>
        <taxon>Eubacteriales</taxon>
        <taxon>Clostridiaceae</taxon>
        <taxon>Clostridium</taxon>
    </lineage>
</organism>
<dbReference type="RefSeq" id="WP_066675566.1">
    <property type="nucleotide sequence ID" value="NZ_CABMIZ010000010.1"/>
</dbReference>
<feature type="transmembrane region" description="Helical" evidence="1">
    <location>
        <begin position="79"/>
        <end position="103"/>
    </location>
</feature>
<protein>
    <recommendedName>
        <fullName evidence="6">DUF3784 domain-containing protein</fullName>
    </recommendedName>
</protein>
<reference evidence="2 4" key="1">
    <citation type="submission" date="2017-09" db="EMBL/GenBank/DDBJ databases">
        <authorList>
            <person name="Thomas P."/>
            <person name="Seyboldt C."/>
        </authorList>
    </citation>
    <scope>NUCLEOTIDE SEQUENCE [LARGE SCALE GENOMIC DNA]</scope>
    <source>
        <strain evidence="2 4">DSM 7534</strain>
    </source>
</reference>
<keyword evidence="1" id="KW-0812">Transmembrane</keyword>
<dbReference type="Proteomes" id="UP001055437">
    <property type="component" value="Chromosome"/>
</dbReference>
<dbReference type="AlphaFoldDB" id="A0A9N7PJR2"/>
<evidence type="ECO:0000313" key="2">
    <source>
        <dbReference type="EMBL" id="AYE33192.1"/>
    </source>
</evidence>
<evidence type="ECO:0000313" key="4">
    <source>
        <dbReference type="Proteomes" id="UP000280586"/>
    </source>
</evidence>
<evidence type="ECO:0000313" key="3">
    <source>
        <dbReference type="EMBL" id="USR99765.1"/>
    </source>
</evidence>
<dbReference type="OrthoDB" id="1936322at2"/>
<dbReference type="EMBL" id="CP023671">
    <property type="protein sequence ID" value="AYE33192.1"/>
    <property type="molecule type" value="Genomic_DNA"/>
</dbReference>
<keyword evidence="1" id="KW-0472">Membrane</keyword>
<evidence type="ECO:0008006" key="6">
    <source>
        <dbReference type="Google" id="ProtNLM"/>
    </source>
</evidence>
<gene>
    <name evidence="2" type="ORF">CP523_01320</name>
    <name evidence="3" type="ORF">NH397_09625</name>
</gene>
<dbReference type="Proteomes" id="UP000280586">
    <property type="component" value="Chromosome"/>
</dbReference>
<evidence type="ECO:0000313" key="5">
    <source>
        <dbReference type="Proteomes" id="UP001055437"/>
    </source>
</evidence>